<dbReference type="SUPFAM" id="SSF51658">
    <property type="entry name" value="Xylose isomerase-like"/>
    <property type="match status" value="1"/>
</dbReference>
<evidence type="ECO:0000313" key="2">
    <source>
        <dbReference type="EMBL" id="EHL01499.1"/>
    </source>
</evidence>
<dbReference type="InParanoid" id="H0EJ66"/>
<organism evidence="2 3">
    <name type="scientific">Glarea lozoyensis (strain ATCC 74030 / MF5533)</name>
    <dbReference type="NCBI Taxonomy" id="1104152"/>
    <lineage>
        <taxon>Eukaryota</taxon>
        <taxon>Fungi</taxon>
        <taxon>Dikarya</taxon>
        <taxon>Ascomycota</taxon>
        <taxon>Pezizomycotina</taxon>
        <taxon>Leotiomycetes</taxon>
        <taxon>Helotiales</taxon>
        <taxon>Helotiaceae</taxon>
        <taxon>Glarea</taxon>
    </lineage>
</organism>
<gene>
    <name evidence="2" type="ORF">M7I_2590</name>
</gene>
<sequence>MSFRPAIASLSLGRAWVHELPPKFQAAASVGLPAIEIFYEDLQYLASTFPGGSALPSNQLLAARHIRGLADSLSLEIIALGPFSDCEGLLSTAEKEKKHAELKIWFEMARILGTDIIQIPSTFKTKGFTGDLDVIVKDLQQIADMGAKENPPVRFAYENLCFGTFNDTWEKAWAVIKGVDRPNFGFCMDTFNIAGRGWADPAREDGKIENADAIFRQSLKNMVKEVAVNKIFYVQVVDAERMKSPLVKGHPFHTDGMKPRMSWSRNARLFMCEYDRGAYLPVLDVLKAICDEKEGLGYKGWMSFEFFNRSLTDDSNDVPMEHARRAVESWQKVCSMMGWEDVVEEIVPRNVVVRSPAPRLMESAEISARL</sequence>
<dbReference type="Gene3D" id="3.20.20.150">
    <property type="entry name" value="Divalent-metal-dependent TIM barrel enzymes"/>
    <property type="match status" value="1"/>
</dbReference>
<dbReference type="PANTHER" id="PTHR12110">
    <property type="entry name" value="HYDROXYPYRUVATE ISOMERASE"/>
    <property type="match status" value="1"/>
</dbReference>
<accession>H0EJ66</accession>
<keyword evidence="3" id="KW-1185">Reference proteome</keyword>
<dbReference type="AlphaFoldDB" id="H0EJ66"/>
<dbReference type="InterPro" id="IPR050312">
    <property type="entry name" value="IolE/XylAMocC-like"/>
</dbReference>
<evidence type="ECO:0000259" key="1">
    <source>
        <dbReference type="Pfam" id="PF01261"/>
    </source>
</evidence>
<feature type="domain" description="Xylose isomerase-like TIM barrel" evidence="1">
    <location>
        <begin position="24"/>
        <end position="318"/>
    </location>
</feature>
<reference evidence="2 3" key="1">
    <citation type="journal article" date="2012" name="Eukaryot. Cell">
        <title>Genome sequence of the fungus Glarea lozoyensis: the first genome sequence of a species from the Helotiaceae family.</title>
        <authorList>
            <person name="Youssar L."/>
            <person name="Gruening B.A."/>
            <person name="Erxleben A."/>
            <person name="Guenther S."/>
            <person name="Huettel W."/>
        </authorList>
    </citation>
    <scope>NUCLEOTIDE SEQUENCE [LARGE SCALE GENOMIC DNA]</scope>
    <source>
        <strain evidence="3">ATCC 74030 / MF5533</strain>
    </source>
</reference>
<dbReference type="Pfam" id="PF01261">
    <property type="entry name" value="AP_endonuc_2"/>
    <property type="match status" value="1"/>
</dbReference>
<comment type="caution">
    <text evidence="2">The sequence shown here is derived from an EMBL/GenBank/DDBJ whole genome shotgun (WGS) entry which is preliminary data.</text>
</comment>
<protein>
    <submittedName>
        <fullName evidence="2">Putative 3-dehydroshikimate dehydratase</fullName>
    </submittedName>
</protein>
<dbReference type="InterPro" id="IPR013022">
    <property type="entry name" value="Xyl_isomerase-like_TIM-brl"/>
</dbReference>
<proteinExistence type="predicted"/>
<dbReference type="InterPro" id="IPR036237">
    <property type="entry name" value="Xyl_isomerase-like_sf"/>
</dbReference>
<evidence type="ECO:0000313" key="3">
    <source>
        <dbReference type="Proteomes" id="UP000005446"/>
    </source>
</evidence>
<dbReference type="EMBL" id="AGUE01000053">
    <property type="protein sequence ID" value="EHL01499.1"/>
    <property type="molecule type" value="Genomic_DNA"/>
</dbReference>
<name>H0EJ66_GLAL7</name>
<dbReference type="Proteomes" id="UP000005446">
    <property type="component" value="Unassembled WGS sequence"/>
</dbReference>
<dbReference type="PANTHER" id="PTHR12110:SF57">
    <property type="entry name" value="DIOXYGENASE, PUTATIVE-RELATED"/>
    <property type="match status" value="1"/>
</dbReference>
<dbReference type="OrthoDB" id="5360893at2759"/>
<dbReference type="HOGENOM" id="CLU_035063_0_0_1"/>